<dbReference type="GO" id="GO:0009734">
    <property type="term" value="P:auxin-activated signaling pathway"/>
    <property type="evidence" value="ECO:0007669"/>
    <property type="project" value="UniProtKB-UniRule"/>
</dbReference>
<comment type="similarity">
    <text evidence="6">Belongs to the Aux/IAA family.</text>
</comment>
<keyword evidence="6" id="KW-0678">Repressor</keyword>
<dbReference type="FunFam" id="3.10.20.90:FF:000047">
    <property type="entry name" value="Auxin response factor"/>
    <property type="match status" value="1"/>
</dbReference>
<evidence type="ECO:0000256" key="5">
    <source>
        <dbReference type="ARBA" id="ARBA00023294"/>
    </source>
</evidence>
<dbReference type="InterPro" id="IPR044835">
    <property type="entry name" value="ARF_plant"/>
</dbReference>
<name>Q8H1U6_MIRJA</name>
<evidence type="ECO:0000256" key="4">
    <source>
        <dbReference type="ARBA" id="ARBA00023242"/>
    </source>
</evidence>
<evidence type="ECO:0000259" key="7">
    <source>
        <dbReference type="PROSITE" id="PS51745"/>
    </source>
</evidence>
<sequence length="137" mass="15284">DSLSIPFVGSTFRSAIGNELPPGSEMSTTSCIDESGYLQSIENVDQTNQPTRTFVKVHKMGSFGRSLDISQFSSYQELRSELARLFGLENELKDSPRSGSQLVFVDRENDVLLLGDDPWQEFVKTVGHIRILSPQEV</sequence>
<evidence type="ECO:0000256" key="2">
    <source>
        <dbReference type="ARBA" id="ARBA00023015"/>
    </source>
</evidence>
<dbReference type="GO" id="GO:0005634">
    <property type="term" value="C:nucleus"/>
    <property type="evidence" value="ECO:0007669"/>
    <property type="project" value="UniProtKB-SubCell"/>
</dbReference>
<organism evidence="8">
    <name type="scientific">Mirabilis jalapa</name>
    <name type="common">Garden four-o'clock</name>
    <dbReference type="NCBI Taxonomy" id="3538"/>
    <lineage>
        <taxon>Eukaryota</taxon>
        <taxon>Viridiplantae</taxon>
        <taxon>Streptophyta</taxon>
        <taxon>Embryophyta</taxon>
        <taxon>Tracheophyta</taxon>
        <taxon>Spermatophyta</taxon>
        <taxon>Magnoliopsida</taxon>
        <taxon>eudicotyledons</taxon>
        <taxon>Gunneridae</taxon>
        <taxon>Pentapetalae</taxon>
        <taxon>Caryophyllales</taxon>
        <taxon>Nyctaginaceae</taxon>
        <taxon>Mirabilis</taxon>
    </lineage>
</organism>
<dbReference type="Pfam" id="PF02309">
    <property type="entry name" value="AUX_IAA"/>
    <property type="match status" value="1"/>
</dbReference>
<dbReference type="AlphaFoldDB" id="Q8H1U6"/>
<evidence type="ECO:0000256" key="1">
    <source>
        <dbReference type="ARBA" id="ARBA00004123"/>
    </source>
</evidence>
<dbReference type="Gene3D" id="3.10.20.90">
    <property type="entry name" value="Phosphatidylinositol 3-kinase Catalytic Subunit, Chain A, domain 1"/>
    <property type="match status" value="1"/>
</dbReference>
<keyword evidence="4 6" id="KW-0539">Nucleus</keyword>
<dbReference type="SMR" id="Q8H1U6"/>
<evidence type="ECO:0000313" key="8">
    <source>
        <dbReference type="EMBL" id="AAN16891.1"/>
    </source>
</evidence>
<dbReference type="SUPFAM" id="SSF54277">
    <property type="entry name" value="CAD &amp; PB1 domains"/>
    <property type="match status" value="1"/>
</dbReference>
<keyword evidence="2 6" id="KW-0805">Transcription regulation</keyword>
<dbReference type="InterPro" id="IPR053793">
    <property type="entry name" value="PB1-like"/>
</dbReference>
<feature type="non-terminal residue" evidence="8">
    <location>
        <position position="137"/>
    </location>
</feature>
<evidence type="ECO:0000256" key="6">
    <source>
        <dbReference type="RuleBase" id="RU004549"/>
    </source>
</evidence>
<dbReference type="GO" id="GO:0003677">
    <property type="term" value="F:DNA binding"/>
    <property type="evidence" value="ECO:0007669"/>
    <property type="project" value="InterPro"/>
</dbReference>
<accession>Q8H1U6</accession>
<dbReference type="EMBL" id="AY137966">
    <property type="protein sequence ID" value="AAN16891.1"/>
    <property type="molecule type" value="mRNA"/>
</dbReference>
<comment type="function">
    <text evidence="6">Aux/IAA proteins are short-lived transcriptional factors that function as repressors of early auxin response genes at low auxin concentrations.</text>
</comment>
<dbReference type="PANTHER" id="PTHR31384">
    <property type="entry name" value="AUXIN RESPONSE FACTOR 4-RELATED"/>
    <property type="match status" value="1"/>
</dbReference>
<dbReference type="GO" id="GO:0006355">
    <property type="term" value="P:regulation of DNA-templated transcription"/>
    <property type="evidence" value="ECO:0007669"/>
    <property type="project" value="InterPro"/>
</dbReference>
<keyword evidence="5 6" id="KW-0927">Auxin signaling pathway</keyword>
<protein>
    <recommendedName>
        <fullName evidence="6">Auxin-responsive protein</fullName>
    </recommendedName>
</protein>
<dbReference type="PROSITE" id="PS51745">
    <property type="entry name" value="PB1"/>
    <property type="match status" value="1"/>
</dbReference>
<comment type="subcellular location">
    <subcellularLocation>
        <location evidence="1 6">Nucleus</location>
    </subcellularLocation>
</comment>
<dbReference type="InterPro" id="IPR033389">
    <property type="entry name" value="AUX/IAA_dom"/>
</dbReference>
<dbReference type="PANTHER" id="PTHR31384:SF150">
    <property type="entry name" value="AUXIN RESPONSE FACTOR 6"/>
    <property type="match status" value="1"/>
</dbReference>
<feature type="domain" description="PB1" evidence="7">
    <location>
        <begin position="52"/>
        <end position="136"/>
    </location>
</feature>
<feature type="non-terminal residue" evidence="8">
    <location>
        <position position="1"/>
    </location>
</feature>
<comment type="subunit">
    <text evidence="6">Homodimers and heterodimers.</text>
</comment>
<reference evidence="8" key="1">
    <citation type="journal article" date="2006" name="Plant Physiol.">
        <title>Molecular changes occurring during acquisition of abscission competence following auxin depletion in Mirabilis jalapa.</title>
        <authorList>
            <person name="Meir S."/>
            <person name="Hunter D.A."/>
            <person name="Chen J.C."/>
            <person name="Halaly V."/>
            <person name="Reid M.S."/>
        </authorList>
    </citation>
    <scope>NUCLEOTIDE SEQUENCE</scope>
    <source>
        <tissue evidence="8">Abscission zone</tissue>
    </source>
</reference>
<keyword evidence="3 6" id="KW-0804">Transcription</keyword>
<evidence type="ECO:0000256" key="3">
    <source>
        <dbReference type="ARBA" id="ARBA00023163"/>
    </source>
</evidence>
<proteinExistence type="evidence at transcript level"/>